<dbReference type="Proteomes" id="UP001301388">
    <property type="component" value="Unassembled WGS sequence"/>
</dbReference>
<organism evidence="4 5">
    <name type="scientific">Pseudanabaena galeata UHCC 0370</name>
    <dbReference type="NCBI Taxonomy" id="3110310"/>
    <lineage>
        <taxon>Bacteria</taxon>
        <taxon>Bacillati</taxon>
        <taxon>Cyanobacteriota</taxon>
        <taxon>Cyanophyceae</taxon>
        <taxon>Pseudanabaenales</taxon>
        <taxon>Pseudanabaenaceae</taxon>
        <taxon>Pseudanabaena</taxon>
    </lineage>
</organism>
<feature type="domain" description="Response regulatory" evidence="3">
    <location>
        <begin position="21"/>
        <end position="136"/>
    </location>
</feature>
<reference evidence="4 5" key="1">
    <citation type="submission" date="2023-12" db="EMBL/GenBank/DDBJ databases">
        <title>Baltic Sea Cyanobacteria.</title>
        <authorList>
            <person name="Delbaje E."/>
            <person name="Fewer D.P."/>
            <person name="Shishido T.K."/>
        </authorList>
    </citation>
    <scope>NUCLEOTIDE SEQUENCE [LARGE SCALE GENOMIC DNA]</scope>
    <source>
        <strain evidence="4 5">UHCC 0370</strain>
    </source>
</reference>
<dbReference type="SUPFAM" id="SSF52172">
    <property type="entry name" value="CheY-like"/>
    <property type="match status" value="1"/>
</dbReference>
<dbReference type="SUPFAM" id="SSF55781">
    <property type="entry name" value="GAF domain-like"/>
    <property type="match status" value="1"/>
</dbReference>
<keyword evidence="1 2" id="KW-0597">Phosphoprotein</keyword>
<dbReference type="Gene3D" id="3.40.50.2300">
    <property type="match status" value="1"/>
</dbReference>
<evidence type="ECO:0000313" key="4">
    <source>
        <dbReference type="EMBL" id="MEA5477445.1"/>
    </source>
</evidence>
<dbReference type="PROSITE" id="PS50110">
    <property type="entry name" value="RESPONSE_REGULATORY"/>
    <property type="match status" value="1"/>
</dbReference>
<dbReference type="InterPro" id="IPR050595">
    <property type="entry name" value="Bact_response_regulator"/>
</dbReference>
<proteinExistence type="predicted"/>
<evidence type="ECO:0000256" key="1">
    <source>
        <dbReference type="ARBA" id="ARBA00022553"/>
    </source>
</evidence>
<dbReference type="InterPro" id="IPR011006">
    <property type="entry name" value="CheY-like_superfamily"/>
</dbReference>
<dbReference type="RefSeq" id="WP_323260982.1">
    <property type="nucleotide sequence ID" value="NZ_JAYGIE010000026.1"/>
</dbReference>
<gene>
    <name evidence="4" type="ORF">VB774_07410</name>
</gene>
<dbReference type="Pfam" id="PF00072">
    <property type="entry name" value="Response_reg"/>
    <property type="match status" value="1"/>
</dbReference>
<evidence type="ECO:0000313" key="5">
    <source>
        <dbReference type="Proteomes" id="UP001301388"/>
    </source>
</evidence>
<comment type="caution">
    <text evidence="4">The sequence shown here is derived from an EMBL/GenBank/DDBJ whole genome shotgun (WGS) entry which is preliminary data.</text>
</comment>
<dbReference type="PANTHER" id="PTHR44591">
    <property type="entry name" value="STRESS RESPONSE REGULATOR PROTEIN 1"/>
    <property type="match status" value="1"/>
</dbReference>
<keyword evidence="5" id="KW-1185">Reference proteome</keyword>
<sequence>MTSSSFSVVEPNKLNLAKKPKLLVVDDEQDNLDLLYRTFRREFTVFRADSGIRALEILEHEGEMAAIISDQRMPEMNGTEFLSRTVSDFPDTMRIVLTGYTDIKDLIDAINSGQVHKYITKPWEPDQLKLVVSQATHSYDLLKQRSEELSRSQAQNALLSVIVAIAQKSNHMSGCMLPLADAFWQNFSADGVILQLVEQDALSDTQAICGDYLWDLATDPLVQMAIAEKKSQISLSPHHQADPDQPCKTNLAIAITFREQILGILAMRWRRANALSLGDVVVIQKCADEVALALICIRYYERL</sequence>
<dbReference type="PANTHER" id="PTHR44591:SF19">
    <property type="entry name" value="TWO-COMPONENT RESPONSE REGULATOR-RELATED"/>
    <property type="match status" value="1"/>
</dbReference>
<accession>A0ABU5TGL0</accession>
<dbReference type="Gene3D" id="6.10.140.590">
    <property type="match status" value="1"/>
</dbReference>
<protein>
    <submittedName>
        <fullName evidence="4">Response regulator</fullName>
    </submittedName>
</protein>
<name>A0ABU5TGL0_9CYAN</name>
<evidence type="ECO:0000256" key="2">
    <source>
        <dbReference type="PROSITE-ProRule" id="PRU00169"/>
    </source>
</evidence>
<feature type="modified residue" description="4-aspartylphosphate" evidence="2">
    <location>
        <position position="70"/>
    </location>
</feature>
<evidence type="ECO:0000259" key="3">
    <source>
        <dbReference type="PROSITE" id="PS50110"/>
    </source>
</evidence>
<dbReference type="EMBL" id="JAYGIE010000026">
    <property type="protein sequence ID" value="MEA5477445.1"/>
    <property type="molecule type" value="Genomic_DNA"/>
</dbReference>
<dbReference type="SMART" id="SM00448">
    <property type="entry name" value="REC"/>
    <property type="match status" value="1"/>
</dbReference>
<dbReference type="InterPro" id="IPR001789">
    <property type="entry name" value="Sig_transdc_resp-reg_receiver"/>
</dbReference>
<dbReference type="CDD" id="cd17569">
    <property type="entry name" value="REC_HupR-like"/>
    <property type="match status" value="1"/>
</dbReference>